<dbReference type="InterPro" id="IPR006153">
    <property type="entry name" value="Cation/H_exchanger_TM"/>
</dbReference>
<evidence type="ECO:0000256" key="8">
    <source>
        <dbReference type="ARBA" id="ARBA00023136"/>
    </source>
</evidence>
<feature type="transmembrane region" description="Helical" evidence="10">
    <location>
        <begin position="293"/>
        <end position="309"/>
    </location>
</feature>
<dbReference type="PRINTS" id="PR00103">
    <property type="entry name" value="CAMPKINASE"/>
</dbReference>
<dbReference type="GO" id="GO:0005886">
    <property type="term" value="C:plasma membrane"/>
    <property type="evidence" value="ECO:0007669"/>
    <property type="project" value="UniProtKB-SubCell"/>
</dbReference>
<keyword evidence="2" id="KW-0813">Transport</keyword>
<feature type="transmembrane region" description="Helical" evidence="10">
    <location>
        <begin position="172"/>
        <end position="190"/>
    </location>
</feature>
<evidence type="ECO:0000259" key="11">
    <source>
        <dbReference type="PROSITE" id="PS50042"/>
    </source>
</evidence>
<dbReference type="Pfam" id="PF00027">
    <property type="entry name" value="cNMP_binding"/>
    <property type="match status" value="1"/>
</dbReference>
<dbReference type="RefSeq" id="WP_133613635.1">
    <property type="nucleotide sequence ID" value="NZ_SNYW01000008.1"/>
</dbReference>
<proteinExistence type="predicted"/>
<dbReference type="Gene3D" id="2.60.120.10">
    <property type="entry name" value="Jelly Rolls"/>
    <property type="match status" value="1"/>
</dbReference>
<dbReference type="PANTHER" id="PTHR10110">
    <property type="entry name" value="SODIUM/HYDROGEN EXCHANGER"/>
    <property type="match status" value="1"/>
</dbReference>
<evidence type="ECO:0000256" key="1">
    <source>
        <dbReference type="ARBA" id="ARBA00004651"/>
    </source>
</evidence>
<feature type="domain" description="Cyclic nucleotide-binding" evidence="11">
    <location>
        <begin position="708"/>
        <end position="822"/>
    </location>
</feature>
<dbReference type="OrthoDB" id="9809206at2"/>
<dbReference type="Proteomes" id="UP000295783">
    <property type="component" value="Unassembled WGS sequence"/>
</dbReference>
<comment type="subcellular location">
    <subcellularLocation>
        <location evidence="1">Cell membrane</location>
        <topology evidence="1">Multi-pass membrane protein</topology>
    </subcellularLocation>
</comment>
<accession>A0A4R6WR98</accession>
<dbReference type="InterPro" id="IPR000595">
    <property type="entry name" value="cNMP-bd_dom"/>
</dbReference>
<keyword evidence="8 10" id="KW-0472">Membrane</keyword>
<keyword evidence="6" id="KW-0915">Sodium</keyword>
<feature type="transmembrane region" description="Helical" evidence="10">
    <location>
        <begin position="130"/>
        <end position="151"/>
    </location>
</feature>
<feature type="transmembrane region" description="Helical" evidence="10">
    <location>
        <begin position="196"/>
        <end position="219"/>
    </location>
</feature>
<evidence type="ECO:0000256" key="10">
    <source>
        <dbReference type="SAM" id="Phobius"/>
    </source>
</evidence>
<dbReference type="InterPro" id="IPR018422">
    <property type="entry name" value="Cation/H_exchanger_CPA1"/>
</dbReference>
<evidence type="ECO:0000256" key="4">
    <source>
        <dbReference type="ARBA" id="ARBA00022692"/>
    </source>
</evidence>
<evidence type="ECO:0000256" key="3">
    <source>
        <dbReference type="ARBA" id="ARBA00022475"/>
    </source>
</evidence>
<dbReference type="GO" id="GO:0098719">
    <property type="term" value="P:sodium ion import across plasma membrane"/>
    <property type="evidence" value="ECO:0007669"/>
    <property type="project" value="TreeGrafter"/>
</dbReference>
<dbReference type="EMBL" id="SNYW01000008">
    <property type="protein sequence ID" value="TDQ82346.1"/>
    <property type="molecule type" value="Genomic_DNA"/>
</dbReference>
<feature type="transmembrane region" description="Helical" evidence="10">
    <location>
        <begin position="231"/>
        <end position="248"/>
    </location>
</feature>
<keyword evidence="13" id="KW-1185">Reference proteome</keyword>
<dbReference type="Pfam" id="PF00999">
    <property type="entry name" value="Na_H_Exchanger"/>
    <property type="match status" value="1"/>
</dbReference>
<dbReference type="PANTHER" id="PTHR10110:SF86">
    <property type="entry name" value="SODIUM_HYDROGEN EXCHANGER 7"/>
    <property type="match status" value="1"/>
</dbReference>
<evidence type="ECO:0000256" key="7">
    <source>
        <dbReference type="ARBA" id="ARBA00023065"/>
    </source>
</evidence>
<dbReference type="GO" id="GO:0051453">
    <property type="term" value="P:regulation of intracellular pH"/>
    <property type="evidence" value="ECO:0007669"/>
    <property type="project" value="TreeGrafter"/>
</dbReference>
<feature type="transmembrane region" description="Helical" evidence="10">
    <location>
        <begin position="254"/>
        <end position="273"/>
    </location>
</feature>
<feature type="transmembrane region" description="Helical" evidence="10">
    <location>
        <begin position="6"/>
        <end position="25"/>
    </location>
</feature>
<dbReference type="PROSITE" id="PS00888">
    <property type="entry name" value="CNMP_BINDING_1"/>
    <property type="match status" value="1"/>
</dbReference>
<evidence type="ECO:0000313" key="13">
    <source>
        <dbReference type="Proteomes" id="UP000295783"/>
    </source>
</evidence>
<name>A0A4R6WR98_9PROT</name>
<dbReference type="SUPFAM" id="SSF51206">
    <property type="entry name" value="cAMP-binding domain-like"/>
    <property type="match status" value="1"/>
</dbReference>
<protein>
    <submittedName>
        <fullName evidence="12">CPA1 family monovalent cation:H+ antiporter</fullName>
    </submittedName>
</protein>
<sequence length="826" mass="89653">MTSIGLVVFGLVSLLGLMSLLPPLAARLRLPYSVLLALVGLGLGLIVTFRPDLGVPSPALHEIIEALASVEVSSESFLLIFLPALLFETAIAIDVRRLLDDIAPVLTLAVLAVVICAVTVGVALAMVSPFGLVACLLLGSIVATTDPAAVIGIFREVGVPKRLTTLVEGESLLNDAAAIALFGLLLPILLGEGRAGILATIGHFLTSFLGGGLAGFVMGRIACALLSAMGGWPRAEITLTIALAYLSFVIPEHYFHVSGVVACVTAGLVLGSIGKTRVSGHTFEQMEGVWAQLGFWANSLIFLLAAMLVPRIMEDTTLRELGYVAVVFLATLAARGIAVFGLMPVLTRIGLMQGINHRIKTVIVWGGMRGAISLALALAVVENTALPPGLRDFVGTVVCGFVLATLLVNATTLRTLVGFFHLNRLSPVARGVRDRAKLMTLTDIAHEVETIAQAEGIDREVVNTTLAEIERRQNIARSQVQGAELPGEDVVKVALTVATAREIDRCYELLNARIVDRRVAEMLLREAQRVRDAVRALGRPAYLQAAGQSVRFSPTFRWRLALHRRFGFDRPLAAALADRFEFLMVQHRILTSLVPFCRDRLQPLVGEDVTGAVVDLVAARAAIVERSLIALKLQYPAYAAELQRQFLARIARQREGLAYRVLAENQVVSGEVERELRDEVEAYWQGLDSRPRLDARLSAIDLVQRVPIFRDLDIQRQQAIAALLKPQLELPDAVIVKRGDRGDAMYFIASGAVRVLLEREEVELGSGDFFGELALLTGQPRVADVLAMGYCQLLALKARDFQRLLLQDAGLKARIEDVAKERLRRD</sequence>
<feature type="transmembrane region" description="Helical" evidence="10">
    <location>
        <begin position="102"/>
        <end position="124"/>
    </location>
</feature>
<evidence type="ECO:0000256" key="9">
    <source>
        <dbReference type="ARBA" id="ARBA00023201"/>
    </source>
</evidence>
<organism evidence="12 13">
    <name type="scientific">Dongia mobilis</name>
    <dbReference type="NCBI Taxonomy" id="578943"/>
    <lineage>
        <taxon>Bacteria</taxon>
        <taxon>Pseudomonadati</taxon>
        <taxon>Pseudomonadota</taxon>
        <taxon>Alphaproteobacteria</taxon>
        <taxon>Rhodospirillales</taxon>
        <taxon>Dongiaceae</taxon>
        <taxon>Dongia</taxon>
    </lineage>
</organism>
<evidence type="ECO:0000256" key="2">
    <source>
        <dbReference type="ARBA" id="ARBA00022448"/>
    </source>
</evidence>
<evidence type="ECO:0000313" key="12">
    <source>
        <dbReference type="EMBL" id="TDQ82346.1"/>
    </source>
</evidence>
<comment type="caution">
    <text evidence="12">The sequence shown here is derived from an EMBL/GenBank/DDBJ whole genome shotgun (WGS) entry which is preliminary data.</text>
</comment>
<keyword evidence="4 10" id="KW-0812">Transmembrane</keyword>
<reference evidence="12 13" key="1">
    <citation type="submission" date="2019-03" db="EMBL/GenBank/DDBJ databases">
        <title>Genomic Encyclopedia of Type Strains, Phase III (KMG-III): the genomes of soil and plant-associated and newly described type strains.</title>
        <authorList>
            <person name="Whitman W."/>
        </authorList>
    </citation>
    <scope>NUCLEOTIDE SEQUENCE [LARGE SCALE GENOMIC DNA]</scope>
    <source>
        <strain evidence="12 13">CGMCC 1.7660</strain>
    </source>
</reference>
<evidence type="ECO:0000256" key="5">
    <source>
        <dbReference type="ARBA" id="ARBA00022989"/>
    </source>
</evidence>
<dbReference type="InterPro" id="IPR018490">
    <property type="entry name" value="cNMP-bd_dom_sf"/>
</dbReference>
<dbReference type="AlphaFoldDB" id="A0A4R6WR98"/>
<keyword evidence="7" id="KW-0406">Ion transport</keyword>
<dbReference type="InterPro" id="IPR014710">
    <property type="entry name" value="RmlC-like_jellyroll"/>
</dbReference>
<dbReference type="GO" id="GO:0015385">
    <property type="term" value="F:sodium:proton antiporter activity"/>
    <property type="evidence" value="ECO:0007669"/>
    <property type="project" value="InterPro"/>
</dbReference>
<feature type="transmembrane region" description="Helical" evidence="10">
    <location>
        <begin position="32"/>
        <end position="49"/>
    </location>
</feature>
<dbReference type="GO" id="GO:0015386">
    <property type="term" value="F:potassium:proton antiporter activity"/>
    <property type="evidence" value="ECO:0007669"/>
    <property type="project" value="TreeGrafter"/>
</dbReference>
<keyword evidence="3" id="KW-1003">Cell membrane</keyword>
<dbReference type="SMART" id="SM00100">
    <property type="entry name" value="cNMP"/>
    <property type="match status" value="1"/>
</dbReference>
<feature type="transmembrane region" description="Helical" evidence="10">
    <location>
        <begin position="362"/>
        <end position="381"/>
    </location>
</feature>
<dbReference type="PROSITE" id="PS50042">
    <property type="entry name" value="CNMP_BINDING_3"/>
    <property type="match status" value="1"/>
</dbReference>
<dbReference type="InterPro" id="IPR018488">
    <property type="entry name" value="cNMP-bd_CS"/>
</dbReference>
<keyword evidence="9" id="KW-0739">Sodium transport</keyword>
<feature type="transmembrane region" description="Helical" evidence="10">
    <location>
        <begin position="393"/>
        <end position="417"/>
    </location>
</feature>
<feature type="transmembrane region" description="Helical" evidence="10">
    <location>
        <begin position="321"/>
        <end position="342"/>
    </location>
</feature>
<dbReference type="CDD" id="cd00038">
    <property type="entry name" value="CAP_ED"/>
    <property type="match status" value="1"/>
</dbReference>
<keyword evidence="5 10" id="KW-1133">Transmembrane helix</keyword>
<gene>
    <name evidence="12" type="ORF">A8950_2169</name>
</gene>
<evidence type="ECO:0000256" key="6">
    <source>
        <dbReference type="ARBA" id="ARBA00023053"/>
    </source>
</evidence>
<dbReference type="Gene3D" id="6.10.140.1330">
    <property type="match status" value="1"/>
</dbReference>